<dbReference type="Pfam" id="PF19743">
    <property type="entry name" value="ASTN1_2_fn3"/>
    <property type="match status" value="1"/>
</dbReference>
<evidence type="ECO:0000313" key="2">
    <source>
        <dbReference type="Ensembl" id="ENSENLP00000018968.1"/>
    </source>
</evidence>
<dbReference type="InterPro" id="IPR045574">
    <property type="entry name" value="ASTN1_2_Fn3"/>
</dbReference>
<keyword evidence="3" id="KW-1185">Reference proteome</keyword>
<dbReference type="PANTHER" id="PTHR16592">
    <property type="entry name" value="ASTROTACTIN-1-LIKE"/>
    <property type="match status" value="1"/>
</dbReference>
<dbReference type="Proteomes" id="UP000472264">
    <property type="component" value="Chromosome 17"/>
</dbReference>
<sequence length="224" mass="25026">MPPRTLTYPAYIASLLDTGAKRMAAGVRMDCTSQGQCPRSCHLCHMSPRAAQGRQQSEPVLLQITKAAPIYELVSNNETYQALQEAMMSMLWCSGKGDVIDDWCRCDSSAFGTDGLPTCAPLTQPMLKLSYTYEPSSSLVIMEWNHTEPPIGVRIVDYLISQEKVTERTDHSKVETASVHYLCWFKLANLSAPCGPKGLICFYLVYHLDGVLVQRCKKRDLIKL</sequence>
<dbReference type="AlphaFoldDB" id="A0A665UH33"/>
<dbReference type="Ensembl" id="ENSENLT00000019676.1">
    <property type="protein sequence ID" value="ENSENLP00000018968.1"/>
    <property type="gene ID" value="ENSENLG00000008696.1"/>
</dbReference>
<reference evidence="2" key="3">
    <citation type="submission" date="2025-09" db="UniProtKB">
        <authorList>
            <consortium name="Ensembl"/>
        </authorList>
    </citation>
    <scope>IDENTIFICATION</scope>
</reference>
<accession>A0A665UH33</accession>
<dbReference type="InterPro" id="IPR026995">
    <property type="entry name" value="Astrotactin"/>
</dbReference>
<feature type="domain" description="Astrotactin-1/2 Fn3" evidence="1">
    <location>
        <begin position="124"/>
        <end position="188"/>
    </location>
</feature>
<dbReference type="GO" id="GO:0007158">
    <property type="term" value="P:neuron cell-cell adhesion"/>
    <property type="evidence" value="ECO:0007669"/>
    <property type="project" value="TreeGrafter"/>
</dbReference>
<proteinExistence type="predicted"/>
<reference evidence="2" key="1">
    <citation type="submission" date="2021-04" db="EMBL/GenBank/DDBJ databases">
        <authorList>
            <consortium name="Wellcome Sanger Institute Data Sharing"/>
        </authorList>
    </citation>
    <scope>NUCLEOTIDE SEQUENCE [LARGE SCALE GENOMIC DNA]</scope>
</reference>
<reference evidence="2" key="2">
    <citation type="submission" date="2025-08" db="UniProtKB">
        <authorList>
            <consortium name="Ensembl"/>
        </authorList>
    </citation>
    <scope>IDENTIFICATION</scope>
</reference>
<evidence type="ECO:0000313" key="3">
    <source>
        <dbReference type="Proteomes" id="UP000472264"/>
    </source>
</evidence>
<evidence type="ECO:0000259" key="1">
    <source>
        <dbReference type="Pfam" id="PF19743"/>
    </source>
</evidence>
<dbReference type="GO" id="GO:0005768">
    <property type="term" value="C:endosome"/>
    <property type="evidence" value="ECO:0007669"/>
    <property type="project" value="TreeGrafter"/>
</dbReference>
<dbReference type="GO" id="GO:0001764">
    <property type="term" value="P:neuron migration"/>
    <property type="evidence" value="ECO:0007669"/>
    <property type="project" value="InterPro"/>
</dbReference>
<dbReference type="PANTHER" id="PTHR16592:SF8">
    <property type="entry name" value="ASTROTACTIN-1"/>
    <property type="match status" value="1"/>
</dbReference>
<dbReference type="GO" id="GO:0016020">
    <property type="term" value="C:membrane"/>
    <property type="evidence" value="ECO:0007669"/>
    <property type="project" value="TreeGrafter"/>
</dbReference>
<name>A0A665UH33_ECHNA</name>
<protein>
    <submittedName>
        <fullName evidence="2">Astrotactin 1</fullName>
    </submittedName>
</protein>
<organism evidence="2 3">
    <name type="scientific">Echeneis naucrates</name>
    <name type="common">Live sharksucker</name>
    <dbReference type="NCBI Taxonomy" id="173247"/>
    <lineage>
        <taxon>Eukaryota</taxon>
        <taxon>Metazoa</taxon>
        <taxon>Chordata</taxon>
        <taxon>Craniata</taxon>
        <taxon>Vertebrata</taxon>
        <taxon>Euteleostomi</taxon>
        <taxon>Actinopterygii</taxon>
        <taxon>Neopterygii</taxon>
        <taxon>Teleostei</taxon>
        <taxon>Neoteleostei</taxon>
        <taxon>Acanthomorphata</taxon>
        <taxon>Carangaria</taxon>
        <taxon>Carangiformes</taxon>
        <taxon>Echeneidae</taxon>
        <taxon>Echeneis</taxon>
    </lineage>
</organism>